<reference evidence="4 5" key="1">
    <citation type="submission" date="2020-04" db="EMBL/GenBank/DDBJ databases">
        <title>Perkinsus olseni comparative genomics.</title>
        <authorList>
            <person name="Bogema D.R."/>
        </authorList>
    </citation>
    <scope>NUCLEOTIDE SEQUENCE [LARGE SCALE GENOMIC DNA]</scope>
    <source>
        <strain evidence="4">ATCC PRA-205</strain>
    </source>
</reference>
<protein>
    <submittedName>
        <fullName evidence="4">Ceramide synthase 6</fullName>
    </submittedName>
</protein>
<keyword evidence="3" id="KW-1133">Transmembrane helix</keyword>
<gene>
    <name evidence="4" type="primary">CERS6_2</name>
    <name evidence="4" type="ORF">FOZ62_002800</name>
</gene>
<feature type="compositionally biased region" description="Low complexity" evidence="2">
    <location>
        <begin position="14"/>
        <end position="28"/>
    </location>
</feature>
<evidence type="ECO:0000256" key="2">
    <source>
        <dbReference type="SAM" id="MobiDB-lite"/>
    </source>
</evidence>
<evidence type="ECO:0000256" key="1">
    <source>
        <dbReference type="SAM" id="Coils"/>
    </source>
</evidence>
<proteinExistence type="predicted"/>
<feature type="region of interest" description="Disordered" evidence="2">
    <location>
        <begin position="1"/>
        <end position="28"/>
    </location>
</feature>
<dbReference type="AlphaFoldDB" id="A0A7J6QUA7"/>
<feature type="transmembrane region" description="Helical" evidence="3">
    <location>
        <begin position="108"/>
        <end position="125"/>
    </location>
</feature>
<dbReference type="Proteomes" id="UP000574390">
    <property type="component" value="Unassembled WGS sequence"/>
</dbReference>
<evidence type="ECO:0000256" key="3">
    <source>
        <dbReference type="SAM" id="Phobius"/>
    </source>
</evidence>
<name>A0A7J6QUA7_PEROL</name>
<comment type="caution">
    <text evidence="4">The sequence shown here is derived from an EMBL/GenBank/DDBJ whole genome shotgun (WGS) entry which is preliminary data.</text>
</comment>
<feature type="non-terminal residue" evidence="4">
    <location>
        <position position="126"/>
    </location>
</feature>
<dbReference type="EMBL" id="JABANM010027478">
    <property type="protein sequence ID" value="KAF4711246.1"/>
    <property type="molecule type" value="Genomic_DNA"/>
</dbReference>
<evidence type="ECO:0000313" key="4">
    <source>
        <dbReference type="EMBL" id="KAF4711246.1"/>
    </source>
</evidence>
<keyword evidence="3" id="KW-0472">Membrane</keyword>
<organism evidence="4 5">
    <name type="scientific">Perkinsus olseni</name>
    <name type="common">Perkinsus atlanticus</name>
    <dbReference type="NCBI Taxonomy" id="32597"/>
    <lineage>
        <taxon>Eukaryota</taxon>
        <taxon>Sar</taxon>
        <taxon>Alveolata</taxon>
        <taxon>Perkinsozoa</taxon>
        <taxon>Perkinsea</taxon>
        <taxon>Perkinsida</taxon>
        <taxon>Perkinsidae</taxon>
        <taxon>Perkinsus</taxon>
    </lineage>
</organism>
<feature type="coiled-coil region" evidence="1">
    <location>
        <begin position="28"/>
        <end position="55"/>
    </location>
</feature>
<evidence type="ECO:0000313" key="5">
    <source>
        <dbReference type="Proteomes" id="UP000574390"/>
    </source>
</evidence>
<feature type="compositionally biased region" description="Polar residues" evidence="2">
    <location>
        <begin position="1"/>
        <end position="13"/>
    </location>
</feature>
<keyword evidence="1" id="KW-0175">Coiled coil</keyword>
<keyword evidence="3" id="KW-0812">Transmembrane</keyword>
<sequence length="126" mass="13812">MSSTGIDTNSTAVSSNEEQQEESFSPSAASCELRIQKLEEELRNLHRRLVSQELVIQELCGIGVQWKRAQPSDEAREEVDSEPSPRVVRSAVVAIAEELAAKRKRSQYVVYASLGVAAVLSGVIAR</sequence>
<accession>A0A7J6QUA7</accession>